<evidence type="ECO:0000256" key="2">
    <source>
        <dbReference type="ARBA" id="ARBA00009183"/>
    </source>
</evidence>
<comment type="similarity">
    <text evidence="2">Belongs to the FMO family.</text>
</comment>
<keyword evidence="5" id="KW-0521">NADP</keyword>
<reference evidence="9" key="2">
    <citation type="submission" date="2023-05" db="EMBL/GenBank/DDBJ databases">
        <authorList>
            <consortium name="Lawrence Berkeley National Laboratory"/>
            <person name="Steindorff A."/>
            <person name="Hensen N."/>
            <person name="Bonometti L."/>
            <person name="Westerberg I."/>
            <person name="Brannstrom I.O."/>
            <person name="Guillou S."/>
            <person name="Cros-Aarteil S."/>
            <person name="Calhoun S."/>
            <person name="Haridas S."/>
            <person name="Kuo A."/>
            <person name="Mondo S."/>
            <person name="Pangilinan J."/>
            <person name="Riley R."/>
            <person name="Labutti K."/>
            <person name="Andreopoulos B."/>
            <person name="Lipzen A."/>
            <person name="Chen C."/>
            <person name="Yanf M."/>
            <person name="Daum C."/>
            <person name="Ng V."/>
            <person name="Clum A."/>
            <person name="Ohm R."/>
            <person name="Martin F."/>
            <person name="Silar P."/>
            <person name="Natvig D."/>
            <person name="Lalanne C."/>
            <person name="Gautier V."/>
            <person name="Ament-Velasquez S.L."/>
            <person name="Kruys A."/>
            <person name="Hutchinson M.I."/>
            <person name="Powell A.J."/>
            <person name="Barry K."/>
            <person name="Miller A.N."/>
            <person name="Grigoriev I.V."/>
            <person name="Debuchy R."/>
            <person name="Gladieux P."/>
            <person name="Thoren M.H."/>
            <person name="Johannesson H."/>
        </authorList>
    </citation>
    <scope>NUCLEOTIDE SEQUENCE</scope>
    <source>
        <strain evidence="9">CBS 315.58</strain>
    </source>
</reference>
<dbReference type="AlphaFoldDB" id="A0AAN7AZ42"/>
<sequence>MGSETTLEQRPFDVHTIAIIGAGPCGLAAAKYLTAQNVFDRIDVYERQSEVGGVWKYSAKPSENHHVPQVSPHCPPDPPLKPGDGNNDKGPVFPSPMYELLHTNIPRGLMPFTDFPFSNDLLIFPSRDDVQDYLVQYSQDIRHLIRFSAEVKDVRLRQDSEGKDQWDVDVLSLRTGETTSAAYDAVVVASGHYSITYIPDIKGISEFNSTHPDVISHSKYYRTPEPFRNKKVIVVGNAASGLDIASQISKVSQQPLLLSVRTPTPEANLEWTGAEEVPEIEEFLVGERAVRFKNGRVEKDIDAIVFATGYLYSFPFLKSLQPPLVTDGRRVRGLYKHLFHIGHPTLVFPGLPIKVVPFPVSQSQAAIFSRVWANLLPLPPVGKMKQWEDEEAERKGSKSHVWPVGADSEYINSVYEWITNSGTPGKEPPRWSEDLCWQRTIHMKAKLRFELEGRKAKSLEGLGFAYQPEEKDDSGPLLL</sequence>
<evidence type="ECO:0000313" key="10">
    <source>
        <dbReference type="Proteomes" id="UP001303160"/>
    </source>
</evidence>
<dbReference type="Pfam" id="PF13450">
    <property type="entry name" value="NAD_binding_8"/>
    <property type="match status" value="1"/>
</dbReference>
<dbReference type="Pfam" id="PF00743">
    <property type="entry name" value="FMO-like"/>
    <property type="match status" value="2"/>
</dbReference>
<feature type="region of interest" description="Disordered" evidence="8">
    <location>
        <begin position="62"/>
        <end position="93"/>
    </location>
</feature>
<keyword evidence="3" id="KW-0285">Flavoprotein</keyword>
<protein>
    <recommendedName>
        <fullName evidence="11">Thiol-specific monooxygenase</fullName>
    </recommendedName>
</protein>
<dbReference type="GO" id="GO:0050661">
    <property type="term" value="F:NADP binding"/>
    <property type="evidence" value="ECO:0007669"/>
    <property type="project" value="InterPro"/>
</dbReference>
<organism evidence="9 10">
    <name type="scientific">Triangularia verruculosa</name>
    <dbReference type="NCBI Taxonomy" id="2587418"/>
    <lineage>
        <taxon>Eukaryota</taxon>
        <taxon>Fungi</taxon>
        <taxon>Dikarya</taxon>
        <taxon>Ascomycota</taxon>
        <taxon>Pezizomycotina</taxon>
        <taxon>Sordariomycetes</taxon>
        <taxon>Sordariomycetidae</taxon>
        <taxon>Sordariales</taxon>
        <taxon>Podosporaceae</taxon>
        <taxon>Triangularia</taxon>
    </lineage>
</organism>
<evidence type="ECO:0000256" key="5">
    <source>
        <dbReference type="ARBA" id="ARBA00022857"/>
    </source>
</evidence>
<dbReference type="GO" id="GO:0050660">
    <property type="term" value="F:flavin adenine dinucleotide binding"/>
    <property type="evidence" value="ECO:0007669"/>
    <property type="project" value="InterPro"/>
</dbReference>
<dbReference type="FunFam" id="3.50.50.60:FF:000138">
    <property type="entry name" value="Flavin-containing monooxygenase"/>
    <property type="match status" value="1"/>
</dbReference>
<dbReference type="InterPro" id="IPR000960">
    <property type="entry name" value="Flavin_mOase"/>
</dbReference>
<dbReference type="InterPro" id="IPR036188">
    <property type="entry name" value="FAD/NAD-bd_sf"/>
</dbReference>
<dbReference type="Proteomes" id="UP001303160">
    <property type="component" value="Unassembled WGS sequence"/>
</dbReference>
<comment type="caution">
    <text evidence="9">The sequence shown here is derived from an EMBL/GenBank/DDBJ whole genome shotgun (WGS) entry which is preliminary data.</text>
</comment>
<accession>A0AAN7AZ42</accession>
<gene>
    <name evidence="9" type="ORF">QBC40DRAFT_165117</name>
</gene>
<evidence type="ECO:0000256" key="6">
    <source>
        <dbReference type="ARBA" id="ARBA00023002"/>
    </source>
</evidence>
<evidence type="ECO:0008006" key="11">
    <source>
        <dbReference type="Google" id="ProtNLM"/>
    </source>
</evidence>
<dbReference type="PANTHER" id="PTHR23023">
    <property type="entry name" value="DIMETHYLANILINE MONOOXYGENASE"/>
    <property type="match status" value="1"/>
</dbReference>
<evidence type="ECO:0000256" key="8">
    <source>
        <dbReference type="SAM" id="MobiDB-lite"/>
    </source>
</evidence>
<evidence type="ECO:0000313" key="9">
    <source>
        <dbReference type="EMBL" id="KAK4204279.1"/>
    </source>
</evidence>
<evidence type="ECO:0000256" key="7">
    <source>
        <dbReference type="ARBA" id="ARBA00023033"/>
    </source>
</evidence>
<evidence type="ECO:0000256" key="1">
    <source>
        <dbReference type="ARBA" id="ARBA00001974"/>
    </source>
</evidence>
<evidence type="ECO:0000256" key="4">
    <source>
        <dbReference type="ARBA" id="ARBA00022827"/>
    </source>
</evidence>
<dbReference type="GO" id="GO:0004499">
    <property type="term" value="F:N,N-dimethylaniline monooxygenase activity"/>
    <property type="evidence" value="ECO:0007669"/>
    <property type="project" value="InterPro"/>
</dbReference>
<keyword evidence="6" id="KW-0560">Oxidoreductase</keyword>
<dbReference type="Gene3D" id="3.50.50.60">
    <property type="entry name" value="FAD/NAD(P)-binding domain"/>
    <property type="match status" value="2"/>
</dbReference>
<dbReference type="EMBL" id="MU863883">
    <property type="protein sequence ID" value="KAK4204279.1"/>
    <property type="molecule type" value="Genomic_DNA"/>
</dbReference>
<keyword evidence="4" id="KW-0274">FAD</keyword>
<comment type="cofactor">
    <cofactor evidence="1">
        <name>FAD</name>
        <dbReference type="ChEBI" id="CHEBI:57692"/>
    </cofactor>
</comment>
<dbReference type="PRINTS" id="PR00370">
    <property type="entry name" value="FMOXYGENASE"/>
</dbReference>
<keyword evidence="10" id="KW-1185">Reference proteome</keyword>
<keyword evidence="7" id="KW-0503">Monooxygenase</keyword>
<evidence type="ECO:0000256" key="3">
    <source>
        <dbReference type="ARBA" id="ARBA00022630"/>
    </source>
</evidence>
<reference evidence="9" key="1">
    <citation type="journal article" date="2023" name="Mol. Phylogenet. Evol.">
        <title>Genome-scale phylogeny and comparative genomics of the fungal order Sordariales.</title>
        <authorList>
            <person name="Hensen N."/>
            <person name="Bonometti L."/>
            <person name="Westerberg I."/>
            <person name="Brannstrom I.O."/>
            <person name="Guillou S."/>
            <person name="Cros-Aarteil S."/>
            <person name="Calhoun S."/>
            <person name="Haridas S."/>
            <person name="Kuo A."/>
            <person name="Mondo S."/>
            <person name="Pangilinan J."/>
            <person name="Riley R."/>
            <person name="LaButti K."/>
            <person name="Andreopoulos B."/>
            <person name="Lipzen A."/>
            <person name="Chen C."/>
            <person name="Yan M."/>
            <person name="Daum C."/>
            <person name="Ng V."/>
            <person name="Clum A."/>
            <person name="Steindorff A."/>
            <person name="Ohm R.A."/>
            <person name="Martin F."/>
            <person name="Silar P."/>
            <person name="Natvig D.O."/>
            <person name="Lalanne C."/>
            <person name="Gautier V."/>
            <person name="Ament-Velasquez S.L."/>
            <person name="Kruys A."/>
            <person name="Hutchinson M.I."/>
            <person name="Powell A.J."/>
            <person name="Barry K."/>
            <person name="Miller A.N."/>
            <person name="Grigoriev I.V."/>
            <person name="Debuchy R."/>
            <person name="Gladieux P."/>
            <person name="Hiltunen Thoren M."/>
            <person name="Johannesson H."/>
        </authorList>
    </citation>
    <scope>NUCLEOTIDE SEQUENCE</scope>
    <source>
        <strain evidence="9">CBS 315.58</strain>
    </source>
</reference>
<proteinExistence type="inferred from homology"/>
<dbReference type="InterPro" id="IPR020946">
    <property type="entry name" value="Flavin_mOase-like"/>
</dbReference>
<dbReference type="InterPro" id="IPR050346">
    <property type="entry name" value="FMO-like"/>
</dbReference>
<name>A0AAN7AZ42_9PEZI</name>
<dbReference type="SUPFAM" id="SSF51905">
    <property type="entry name" value="FAD/NAD(P)-binding domain"/>
    <property type="match status" value="2"/>
</dbReference>